<gene>
    <name evidence="3" type="ORF">ACFPOF_12800</name>
</gene>
<dbReference type="RefSeq" id="WP_378133114.1">
    <property type="nucleotide sequence ID" value="NZ_JBHSMI010000023.1"/>
</dbReference>
<dbReference type="EMBL" id="JBHSMI010000023">
    <property type="protein sequence ID" value="MFC5403614.1"/>
    <property type="molecule type" value="Genomic_DNA"/>
</dbReference>
<accession>A0ABW0HRK7</accession>
<dbReference type="InterPro" id="IPR014755">
    <property type="entry name" value="Cu-Rt/internalin_Ig-like"/>
</dbReference>
<evidence type="ECO:0000259" key="2">
    <source>
        <dbReference type="PROSITE" id="PS51272"/>
    </source>
</evidence>
<keyword evidence="4" id="KW-1185">Reference proteome</keyword>
<proteinExistence type="predicted"/>
<dbReference type="Pfam" id="PF00395">
    <property type="entry name" value="SLH"/>
    <property type="match status" value="1"/>
</dbReference>
<sequence length="978" mass="100939">MRDSSYHSSTQTKQIFSRGGEKKVMKKSLSLILALALVFGLFANMAAAADAPKTAEEKYQALVNAGILKGMPDGKSHLEDLLPRGQFATTAQALAGLANGTGGPSFKDVKKTDWYYGAIEAVKAAGIVDGDGKGNFNPKANVTIEEVIKVAVGLAKLEPVKDAPAVEGASAWAAPYIAAALKAGLISEGLKYKEKATRGQTFTVAYSVYEASQVKAKEVLSAKVAGVKKVEVKFNQAIDASKATFALTLNTLNVAVTPTWSDDKKSVILASANNLVAGAYSLKVSGLDLKVDTFALTVEAEKLASAKLTNTTVKPNLATAASTVQGYNQYGEEKAVQGTDFSWTAFDKTAALNLVTVATATGFTLATDTVGVKVGDQILVTGVNKADSSVVVAQTVVVSDAAMSDISFGSVVLPTGETRLAQKAGATFYELPYTLKDGAGNSIKLTDTLAGALSKTIDNVVFSTDKALLLTQIKVESGKLYVEIGANQSGDAKLIATLPAVGKVVIATISVASVAKSDNIVLGAQTKSLTAGGTIDLAATVNDQYGAVITPANIVTTDFSFGTSNPGVANAGFSADKKSITITGGVKGTALITITNKNSGKVATFNADVKDAAVPVTFTFSVDTTNLVATAKQTIKAKLYNQYGDEMTAAQAALYQFIVKQPASNNVTVAGGPTATVTVANMIANGIEVTGVTANTTSDVSVRLEKTADNSAVQTQNVSFKVVNTDIALTYQLKDALSVYAALATSKTYADITDNAIGAKAGVTAANYVKDLTFVAKDASGNVIAIPASYIQSVIATGDNAAAVAIKPTDFAKVAGVTWTDSAATKDVELVVTAKNPDNSLQVFKVKVTVTKEAPKAATLKAYSNNGTAAVLTDDVEITDGKLNLAAGVVNALHNKQISLTADESTAEALYFVVTDQYGVKYADPIAFIASTTGTGDISVDSTGKVTVTTPAVANDVVSIQAVDSQGHSVIVKVTVTL</sequence>
<feature type="domain" description="SLH" evidence="2">
    <location>
        <begin position="102"/>
        <end position="165"/>
    </location>
</feature>
<evidence type="ECO:0000313" key="4">
    <source>
        <dbReference type="Proteomes" id="UP001596113"/>
    </source>
</evidence>
<dbReference type="Gene3D" id="2.60.40.1220">
    <property type="match status" value="1"/>
</dbReference>
<evidence type="ECO:0000256" key="1">
    <source>
        <dbReference type="ARBA" id="ARBA00022729"/>
    </source>
</evidence>
<dbReference type="InterPro" id="IPR001119">
    <property type="entry name" value="SLH_dom"/>
</dbReference>
<comment type="caution">
    <text evidence="3">The sequence shown here is derived from an EMBL/GenBank/DDBJ whole genome shotgun (WGS) entry which is preliminary data.</text>
</comment>
<organism evidence="3 4">
    <name type="scientific">Cohnella soli</name>
    <dbReference type="NCBI Taxonomy" id="425005"/>
    <lineage>
        <taxon>Bacteria</taxon>
        <taxon>Bacillati</taxon>
        <taxon>Bacillota</taxon>
        <taxon>Bacilli</taxon>
        <taxon>Bacillales</taxon>
        <taxon>Paenibacillaceae</taxon>
        <taxon>Cohnella</taxon>
    </lineage>
</organism>
<name>A0ABW0HRK7_9BACL</name>
<dbReference type="PROSITE" id="PS51272">
    <property type="entry name" value="SLH"/>
    <property type="match status" value="1"/>
</dbReference>
<dbReference type="Proteomes" id="UP001596113">
    <property type="component" value="Unassembled WGS sequence"/>
</dbReference>
<protein>
    <submittedName>
        <fullName evidence="3">S-layer homology domain-containing protein</fullName>
    </submittedName>
</protein>
<evidence type="ECO:0000313" key="3">
    <source>
        <dbReference type="EMBL" id="MFC5403614.1"/>
    </source>
</evidence>
<keyword evidence="1" id="KW-0732">Signal</keyword>
<reference evidence="4" key="1">
    <citation type="journal article" date="2019" name="Int. J. Syst. Evol. Microbiol.">
        <title>The Global Catalogue of Microorganisms (GCM) 10K type strain sequencing project: providing services to taxonomists for standard genome sequencing and annotation.</title>
        <authorList>
            <consortium name="The Broad Institute Genomics Platform"/>
            <consortium name="The Broad Institute Genome Sequencing Center for Infectious Disease"/>
            <person name="Wu L."/>
            <person name="Ma J."/>
        </authorList>
    </citation>
    <scope>NUCLEOTIDE SEQUENCE [LARGE SCALE GENOMIC DNA]</scope>
    <source>
        <strain evidence="4">CGMCC 1.18575</strain>
    </source>
</reference>